<dbReference type="EMBL" id="VCQU01000003">
    <property type="protein sequence ID" value="NMN95633.1"/>
    <property type="molecule type" value="Genomic_DNA"/>
</dbReference>
<dbReference type="Proteomes" id="UP000535543">
    <property type="component" value="Unassembled WGS sequence"/>
</dbReference>
<reference evidence="10 11" key="2">
    <citation type="submission" date="2020-06" db="EMBL/GenBank/DDBJ databases">
        <title>Antribacter stalactiti gen. nov., sp. nov., a new member of the family Nacardiaceae isolated from a cave.</title>
        <authorList>
            <person name="Kim I.S."/>
        </authorList>
    </citation>
    <scope>NUCLEOTIDE SEQUENCE [LARGE SCALE GENOMIC DNA]</scope>
    <source>
        <strain evidence="10 11">YC2-7</strain>
    </source>
</reference>
<evidence type="ECO:0000256" key="1">
    <source>
        <dbReference type="ARBA" id="ARBA00004651"/>
    </source>
</evidence>
<dbReference type="InterPro" id="IPR035906">
    <property type="entry name" value="MetI-like_sf"/>
</dbReference>
<sequence length="351" mass="37686">MAVPAGKASGAELEPTTAGSKSPGRGARSGSAKARLASLDLRAWLLIGPAMIALAVVIGYPIVRAITMSFSKDKGLDPVTQLFVEGGNAGFSNYTHWLLQECASPSGGTAACPPGTTGSQFWAAVGVTLFFTVVTVSLEAVIGLGMAIVMGKTFKGRALLRAAVLIPWAIPTAVTSRLWEYMFAYDGVVNRVFGTHILWTSDEWPSRFAVIIADVWKTTPFMALLILAGLQMIPQDVYEAARVDGASARQRFFQITLPLVKPALMVAILFRTMDALRMYDLPAILTSGNDATQTISILVIDQLRQPNAANSASALSTITFVMIFIIAFLLVKGFGANVVRTQEDQRRGQRK</sequence>
<dbReference type="SUPFAM" id="SSF161098">
    <property type="entry name" value="MetI-like"/>
    <property type="match status" value="1"/>
</dbReference>
<dbReference type="PROSITE" id="PS50928">
    <property type="entry name" value="ABC_TM1"/>
    <property type="match status" value="1"/>
</dbReference>
<evidence type="ECO:0000256" key="4">
    <source>
        <dbReference type="ARBA" id="ARBA00022692"/>
    </source>
</evidence>
<gene>
    <name evidence="10" type="ORF">FGL95_11370</name>
</gene>
<keyword evidence="11" id="KW-1185">Reference proteome</keyword>
<dbReference type="Gene3D" id="1.10.3720.10">
    <property type="entry name" value="MetI-like"/>
    <property type="match status" value="1"/>
</dbReference>
<feature type="transmembrane region" description="Helical" evidence="7">
    <location>
        <begin position="208"/>
        <end position="230"/>
    </location>
</feature>
<feature type="transmembrane region" description="Helical" evidence="7">
    <location>
        <begin position="312"/>
        <end position="331"/>
    </location>
</feature>
<organism evidence="10 11">
    <name type="scientific">Antrihabitans stalactiti</name>
    <dbReference type="NCBI Taxonomy" id="2584121"/>
    <lineage>
        <taxon>Bacteria</taxon>
        <taxon>Bacillati</taxon>
        <taxon>Actinomycetota</taxon>
        <taxon>Actinomycetes</taxon>
        <taxon>Mycobacteriales</taxon>
        <taxon>Nocardiaceae</taxon>
        <taxon>Antrihabitans</taxon>
    </lineage>
</organism>
<feature type="transmembrane region" description="Helical" evidence="7">
    <location>
        <begin position="158"/>
        <end position="179"/>
    </location>
</feature>
<keyword evidence="4 7" id="KW-0812">Transmembrane</keyword>
<evidence type="ECO:0000256" key="2">
    <source>
        <dbReference type="ARBA" id="ARBA00022448"/>
    </source>
</evidence>
<evidence type="ECO:0000259" key="9">
    <source>
        <dbReference type="PROSITE" id="PS50928"/>
    </source>
</evidence>
<evidence type="ECO:0000256" key="8">
    <source>
        <dbReference type="SAM" id="MobiDB-lite"/>
    </source>
</evidence>
<dbReference type="GO" id="GO:0005886">
    <property type="term" value="C:plasma membrane"/>
    <property type="evidence" value="ECO:0007669"/>
    <property type="project" value="UniProtKB-SubCell"/>
</dbReference>
<dbReference type="CDD" id="cd06261">
    <property type="entry name" value="TM_PBP2"/>
    <property type="match status" value="1"/>
</dbReference>
<keyword evidence="6 7" id="KW-0472">Membrane</keyword>
<dbReference type="GO" id="GO:0055085">
    <property type="term" value="P:transmembrane transport"/>
    <property type="evidence" value="ECO:0007669"/>
    <property type="project" value="InterPro"/>
</dbReference>
<feature type="transmembrane region" description="Helical" evidence="7">
    <location>
        <begin position="121"/>
        <end position="146"/>
    </location>
</feature>
<feature type="domain" description="ABC transmembrane type-1" evidence="9">
    <location>
        <begin position="125"/>
        <end position="330"/>
    </location>
</feature>
<dbReference type="PANTHER" id="PTHR43005:SF2">
    <property type="entry name" value="INTEGRAL MEMBRANE SUGAR TRANSPORT PROTEIN"/>
    <property type="match status" value="1"/>
</dbReference>
<keyword evidence="5 7" id="KW-1133">Transmembrane helix</keyword>
<evidence type="ECO:0000256" key="7">
    <source>
        <dbReference type="RuleBase" id="RU363032"/>
    </source>
</evidence>
<dbReference type="PANTHER" id="PTHR43005">
    <property type="entry name" value="BLR7065 PROTEIN"/>
    <property type="match status" value="1"/>
</dbReference>
<dbReference type="InterPro" id="IPR000515">
    <property type="entry name" value="MetI-like"/>
</dbReference>
<feature type="region of interest" description="Disordered" evidence="8">
    <location>
        <begin position="1"/>
        <end position="29"/>
    </location>
</feature>
<comment type="caution">
    <text evidence="10">The sequence shown here is derived from an EMBL/GenBank/DDBJ whole genome shotgun (WGS) entry which is preliminary data.</text>
</comment>
<accession>A0A848K9Z6</accession>
<evidence type="ECO:0000313" key="10">
    <source>
        <dbReference type="EMBL" id="NMN95633.1"/>
    </source>
</evidence>
<proteinExistence type="inferred from homology"/>
<reference evidence="10 11" key="1">
    <citation type="submission" date="2019-05" db="EMBL/GenBank/DDBJ databases">
        <authorList>
            <person name="Lee S.D."/>
        </authorList>
    </citation>
    <scope>NUCLEOTIDE SEQUENCE [LARGE SCALE GENOMIC DNA]</scope>
    <source>
        <strain evidence="10 11">YC2-7</strain>
    </source>
</reference>
<keyword evidence="2 7" id="KW-0813">Transport</keyword>
<dbReference type="RefSeq" id="WP_169586681.1">
    <property type="nucleotide sequence ID" value="NZ_VCQU01000003.1"/>
</dbReference>
<protein>
    <submittedName>
        <fullName evidence="10">Sugar ABC transporter permease</fullName>
    </submittedName>
</protein>
<dbReference type="AlphaFoldDB" id="A0A848K9Z6"/>
<evidence type="ECO:0000256" key="3">
    <source>
        <dbReference type="ARBA" id="ARBA00022475"/>
    </source>
</evidence>
<name>A0A848K9Z6_9NOCA</name>
<keyword evidence="3" id="KW-1003">Cell membrane</keyword>
<evidence type="ECO:0000256" key="5">
    <source>
        <dbReference type="ARBA" id="ARBA00022989"/>
    </source>
</evidence>
<feature type="transmembrane region" description="Helical" evidence="7">
    <location>
        <begin position="251"/>
        <end position="270"/>
    </location>
</feature>
<comment type="similarity">
    <text evidence="7">Belongs to the binding-protein-dependent transport system permease family.</text>
</comment>
<evidence type="ECO:0000256" key="6">
    <source>
        <dbReference type="ARBA" id="ARBA00023136"/>
    </source>
</evidence>
<evidence type="ECO:0000313" key="11">
    <source>
        <dbReference type="Proteomes" id="UP000535543"/>
    </source>
</evidence>
<comment type="subcellular location">
    <subcellularLocation>
        <location evidence="1 7">Cell membrane</location>
        <topology evidence="1 7">Multi-pass membrane protein</topology>
    </subcellularLocation>
</comment>
<feature type="transmembrane region" description="Helical" evidence="7">
    <location>
        <begin position="43"/>
        <end position="63"/>
    </location>
</feature>
<dbReference type="Pfam" id="PF00528">
    <property type="entry name" value="BPD_transp_1"/>
    <property type="match status" value="1"/>
</dbReference>